<dbReference type="InterPro" id="IPR001626">
    <property type="entry name" value="ABC_TroCD"/>
</dbReference>
<dbReference type="Gene3D" id="1.10.3470.10">
    <property type="entry name" value="ABC transporter involved in vitamin B12 uptake, BtuC"/>
    <property type="match status" value="1"/>
</dbReference>
<evidence type="ECO:0000256" key="5">
    <source>
        <dbReference type="ARBA" id="ARBA00023136"/>
    </source>
</evidence>
<keyword evidence="4 7" id="KW-1133">Transmembrane helix</keyword>
<feature type="transmembrane region" description="Helical" evidence="7">
    <location>
        <begin position="215"/>
        <end position="236"/>
    </location>
</feature>
<feature type="transmembrane region" description="Helical" evidence="7">
    <location>
        <begin position="88"/>
        <end position="108"/>
    </location>
</feature>
<gene>
    <name evidence="8" type="ORF">DXA39_07425</name>
</gene>
<reference evidence="8 9" key="1">
    <citation type="submission" date="2018-08" db="EMBL/GenBank/DDBJ databases">
        <title>A genome reference for cultivated species of the human gut microbiota.</title>
        <authorList>
            <person name="Zou Y."/>
            <person name="Xue W."/>
            <person name="Luo G."/>
        </authorList>
    </citation>
    <scope>NUCLEOTIDE SEQUENCE [LARGE SCALE GENOMIC DNA]</scope>
    <source>
        <strain evidence="8 9">OF01-3</strain>
    </source>
</reference>
<comment type="subcellular location">
    <subcellularLocation>
        <location evidence="6">Cell membrane</location>
        <topology evidence="6">Multi-pass membrane protein</topology>
    </subcellularLocation>
    <subcellularLocation>
        <location evidence="1">Membrane</location>
        <topology evidence="1">Multi-pass membrane protein</topology>
    </subcellularLocation>
</comment>
<keyword evidence="6" id="KW-0813">Transport</keyword>
<accession>A0A3E2TG97</accession>
<dbReference type="AlphaFoldDB" id="A0A3E2TG97"/>
<name>A0A3E2TG97_9FIRM</name>
<protein>
    <submittedName>
        <fullName evidence="8">Metal ABC transporter permease</fullName>
    </submittedName>
</protein>
<dbReference type="SUPFAM" id="SSF81345">
    <property type="entry name" value="ABC transporter involved in vitamin B12 uptake, BtuC"/>
    <property type="match status" value="1"/>
</dbReference>
<keyword evidence="9" id="KW-1185">Reference proteome</keyword>
<dbReference type="OrthoDB" id="9798540at2"/>
<dbReference type="Pfam" id="PF00950">
    <property type="entry name" value="ABC-3"/>
    <property type="match status" value="1"/>
</dbReference>
<feature type="transmembrane region" description="Helical" evidence="7">
    <location>
        <begin position="189"/>
        <end position="208"/>
    </location>
</feature>
<evidence type="ECO:0000256" key="4">
    <source>
        <dbReference type="ARBA" id="ARBA00022989"/>
    </source>
</evidence>
<dbReference type="EMBL" id="QVEU01000007">
    <property type="protein sequence ID" value="RGB75108.1"/>
    <property type="molecule type" value="Genomic_DNA"/>
</dbReference>
<feature type="transmembrane region" description="Helical" evidence="7">
    <location>
        <begin position="128"/>
        <end position="150"/>
    </location>
</feature>
<feature type="transmembrane region" description="Helical" evidence="7">
    <location>
        <begin position="12"/>
        <end position="30"/>
    </location>
</feature>
<organism evidence="8 9">
    <name type="scientific">Anaerococcus nagyae</name>
    <dbReference type="NCBI Taxonomy" id="1755241"/>
    <lineage>
        <taxon>Bacteria</taxon>
        <taxon>Bacillati</taxon>
        <taxon>Bacillota</taxon>
        <taxon>Tissierellia</taxon>
        <taxon>Tissierellales</taxon>
        <taxon>Peptoniphilaceae</taxon>
        <taxon>Anaerococcus</taxon>
    </lineage>
</organism>
<keyword evidence="5 7" id="KW-0472">Membrane</keyword>
<sequence>MLEFDFMRRSLLVGLMIALIIPMIGVIMVNRKTSMIGDALSHSSLAGIGFGLIIGINPIWTSLLVCILASFAIELIRSKFKNYGDMATALVMSTGIGIAAILSDYTPGGTTFESFMFGSIATVSREDVIIVGIIFIIVSLISFYFYYALLYNSINPTMARLAGVKINTINNIFTFITAVTVAISSKTVGALMITSLMTIPVALSLLLARSYKSTYKLSLIFSVIFTMIGISASYYIGIKPGGAIVLVGIGFLIIVSIILAIKNNLIKNKHSK</sequence>
<feature type="transmembrane region" description="Helical" evidence="7">
    <location>
        <begin position="50"/>
        <end position="76"/>
    </location>
</feature>
<dbReference type="RefSeq" id="WP_117522084.1">
    <property type="nucleotide sequence ID" value="NZ_AP031484.1"/>
</dbReference>
<dbReference type="GO" id="GO:0055085">
    <property type="term" value="P:transmembrane transport"/>
    <property type="evidence" value="ECO:0007669"/>
    <property type="project" value="InterPro"/>
</dbReference>
<evidence type="ECO:0000256" key="6">
    <source>
        <dbReference type="RuleBase" id="RU003943"/>
    </source>
</evidence>
<evidence type="ECO:0000256" key="1">
    <source>
        <dbReference type="ARBA" id="ARBA00004141"/>
    </source>
</evidence>
<dbReference type="Proteomes" id="UP000261011">
    <property type="component" value="Unassembled WGS sequence"/>
</dbReference>
<evidence type="ECO:0000256" key="3">
    <source>
        <dbReference type="ARBA" id="ARBA00022692"/>
    </source>
</evidence>
<evidence type="ECO:0000313" key="9">
    <source>
        <dbReference type="Proteomes" id="UP000261011"/>
    </source>
</evidence>
<comment type="similarity">
    <text evidence="2 6">Belongs to the ABC-3 integral membrane protein family.</text>
</comment>
<dbReference type="GO" id="GO:0043190">
    <property type="term" value="C:ATP-binding cassette (ABC) transporter complex"/>
    <property type="evidence" value="ECO:0007669"/>
    <property type="project" value="InterPro"/>
</dbReference>
<keyword evidence="3 6" id="KW-0812">Transmembrane</keyword>
<evidence type="ECO:0000256" key="7">
    <source>
        <dbReference type="SAM" id="Phobius"/>
    </source>
</evidence>
<dbReference type="GO" id="GO:0010043">
    <property type="term" value="P:response to zinc ion"/>
    <property type="evidence" value="ECO:0007669"/>
    <property type="project" value="TreeGrafter"/>
</dbReference>
<evidence type="ECO:0000313" key="8">
    <source>
        <dbReference type="EMBL" id="RGB75108.1"/>
    </source>
</evidence>
<evidence type="ECO:0000256" key="2">
    <source>
        <dbReference type="ARBA" id="ARBA00008034"/>
    </source>
</evidence>
<dbReference type="PANTHER" id="PTHR30477:SF0">
    <property type="entry name" value="METAL TRANSPORT SYSTEM MEMBRANE PROTEIN TM_0125-RELATED"/>
    <property type="match status" value="1"/>
</dbReference>
<comment type="caution">
    <text evidence="8">The sequence shown here is derived from an EMBL/GenBank/DDBJ whole genome shotgun (WGS) entry which is preliminary data.</text>
</comment>
<feature type="transmembrane region" description="Helical" evidence="7">
    <location>
        <begin position="242"/>
        <end position="261"/>
    </location>
</feature>
<dbReference type="InterPro" id="IPR037294">
    <property type="entry name" value="ABC_BtuC-like"/>
</dbReference>
<dbReference type="PANTHER" id="PTHR30477">
    <property type="entry name" value="ABC-TRANSPORTER METAL-BINDING PROTEIN"/>
    <property type="match status" value="1"/>
</dbReference>
<proteinExistence type="inferred from homology"/>
<feature type="transmembrane region" description="Helical" evidence="7">
    <location>
        <begin position="162"/>
        <end position="183"/>
    </location>
</feature>